<dbReference type="EMBL" id="JATAAI010000008">
    <property type="protein sequence ID" value="KAK1743651.1"/>
    <property type="molecule type" value="Genomic_DNA"/>
</dbReference>
<evidence type="ECO:0000313" key="1">
    <source>
        <dbReference type="EMBL" id="KAK1743651.1"/>
    </source>
</evidence>
<sequence>MMFNDDPDDLAAAFFAQQVAKETQKTALPTKDLIRAIHETTNNVTGEVDAEKWLATSLPDAQVESDDTKGIVGIILNTDSCSLEKKNDDGKDDKYDNEVRDKIKQLLLQKIKDNLQKLDDATDEK</sequence>
<protein>
    <submittedName>
        <fullName evidence="1">Uncharacterized protein</fullName>
    </submittedName>
</protein>
<dbReference type="Proteomes" id="UP001224775">
    <property type="component" value="Unassembled WGS sequence"/>
</dbReference>
<evidence type="ECO:0000313" key="2">
    <source>
        <dbReference type="Proteomes" id="UP001224775"/>
    </source>
</evidence>
<gene>
    <name evidence="1" type="ORF">QTG54_005248</name>
</gene>
<dbReference type="AlphaFoldDB" id="A0AAD9DDH9"/>
<reference evidence="1" key="1">
    <citation type="submission" date="2023-06" db="EMBL/GenBank/DDBJ databases">
        <title>Survivors Of The Sea: Transcriptome response of Skeletonema marinoi to long-term dormancy.</title>
        <authorList>
            <person name="Pinder M.I.M."/>
            <person name="Kourtchenko O."/>
            <person name="Robertson E.K."/>
            <person name="Larsson T."/>
            <person name="Maumus F."/>
            <person name="Osuna-Cruz C.M."/>
            <person name="Vancaester E."/>
            <person name="Stenow R."/>
            <person name="Vandepoele K."/>
            <person name="Ploug H."/>
            <person name="Bruchert V."/>
            <person name="Godhe A."/>
            <person name="Topel M."/>
        </authorList>
    </citation>
    <scope>NUCLEOTIDE SEQUENCE</scope>
    <source>
        <strain evidence="1">R05AC</strain>
    </source>
</reference>
<name>A0AAD9DDH9_9STRA</name>
<keyword evidence="2" id="KW-1185">Reference proteome</keyword>
<accession>A0AAD9DDH9</accession>
<proteinExistence type="predicted"/>
<organism evidence="1 2">
    <name type="scientific">Skeletonema marinoi</name>
    <dbReference type="NCBI Taxonomy" id="267567"/>
    <lineage>
        <taxon>Eukaryota</taxon>
        <taxon>Sar</taxon>
        <taxon>Stramenopiles</taxon>
        <taxon>Ochrophyta</taxon>
        <taxon>Bacillariophyta</taxon>
        <taxon>Coscinodiscophyceae</taxon>
        <taxon>Thalassiosirophycidae</taxon>
        <taxon>Thalassiosirales</taxon>
        <taxon>Skeletonemataceae</taxon>
        <taxon>Skeletonema</taxon>
        <taxon>Skeletonema marinoi-dohrnii complex</taxon>
    </lineage>
</organism>
<comment type="caution">
    <text evidence="1">The sequence shown here is derived from an EMBL/GenBank/DDBJ whole genome shotgun (WGS) entry which is preliminary data.</text>
</comment>